<dbReference type="PANTHER" id="PTHR11102">
    <property type="entry name" value="SEL-1-LIKE PROTEIN"/>
    <property type="match status" value="1"/>
</dbReference>
<dbReference type="SUPFAM" id="SSF81901">
    <property type="entry name" value="HCP-like"/>
    <property type="match status" value="2"/>
</dbReference>
<dbReference type="AlphaFoldDB" id="A0AAF0YKS6"/>
<name>A0AAF0YKS6_9TREE</name>
<dbReference type="SMART" id="SM00671">
    <property type="entry name" value="SEL1"/>
    <property type="match status" value="3"/>
</dbReference>
<accession>A0AAF0YKS6</accession>
<evidence type="ECO:0000256" key="1">
    <source>
        <dbReference type="ARBA" id="ARBA00038101"/>
    </source>
</evidence>
<evidence type="ECO:0000313" key="3">
    <source>
        <dbReference type="Proteomes" id="UP000827549"/>
    </source>
</evidence>
<organism evidence="2 3">
    <name type="scientific">Vanrija pseudolonga</name>
    <dbReference type="NCBI Taxonomy" id="143232"/>
    <lineage>
        <taxon>Eukaryota</taxon>
        <taxon>Fungi</taxon>
        <taxon>Dikarya</taxon>
        <taxon>Basidiomycota</taxon>
        <taxon>Agaricomycotina</taxon>
        <taxon>Tremellomycetes</taxon>
        <taxon>Trichosporonales</taxon>
        <taxon>Trichosporonaceae</taxon>
        <taxon>Vanrija</taxon>
    </lineage>
</organism>
<keyword evidence="3" id="KW-1185">Reference proteome</keyword>
<dbReference type="GeneID" id="87812866"/>
<proteinExistence type="inferred from homology"/>
<dbReference type="RefSeq" id="XP_062632247.1">
    <property type="nucleotide sequence ID" value="XM_062776263.1"/>
</dbReference>
<dbReference type="Proteomes" id="UP000827549">
    <property type="component" value="Chromosome 7"/>
</dbReference>
<dbReference type="Gene3D" id="1.25.40.10">
    <property type="entry name" value="Tetratricopeptide repeat domain"/>
    <property type="match status" value="1"/>
</dbReference>
<dbReference type="InterPro" id="IPR050767">
    <property type="entry name" value="Sel1_AlgK"/>
</dbReference>
<dbReference type="InterPro" id="IPR006597">
    <property type="entry name" value="Sel1-like"/>
</dbReference>
<sequence length="351" mass="36688">MTTDSSPPVPAASLADSNATNVAAPTGGMAAILAHDFTATYPAPYPKLQISTDNGLRVVATAEHPRPFSNALAVDADAAAYPALVLLAAEELAGSLIGLTPGDDGPLLAEKLAMRAATAGQTDGYDLVGRLNRTGNAFGRLHPDDARLSFAALAAGASAGDRACAARFAHNAHYMLPGTLPPDEADATQAKAARVLDELLAGGAPDAELAFLKAQMLRDGTGYEKDYAAARRFVQIAADAGSAEAELELYRYPHGVGGPKDEAASLRHLVAGAHKGESTAMYILAEAYAERSEGVQKDHALSIEWYRKSADAGFEPAAEELAQMYRTGEGAPLDLALADKYEKMAEELSYM</sequence>
<reference evidence="2" key="1">
    <citation type="submission" date="2023-10" db="EMBL/GenBank/DDBJ databases">
        <authorList>
            <person name="Noh H."/>
        </authorList>
    </citation>
    <scope>NUCLEOTIDE SEQUENCE</scope>
    <source>
        <strain evidence="2">DUCC4014</strain>
    </source>
</reference>
<dbReference type="PANTHER" id="PTHR11102:SF160">
    <property type="entry name" value="ERAD-ASSOCIATED E3 UBIQUITIN-PROTEIN LIGASE COMPONENT HRD3"/>
    <property type="match status" value="1"/>
</dbReference>
<dbReference type="EMBL" id="CP086720">
    <property type="protein sequence ID" value="WOO86221.1"/>
    <property type="molecule type" value="Genomic_DNA"/>
</dbReference>
<comment type="similarity">
    <text evidence="1">Belongs to the sel-1 family.</text>
</comment>
<dbReference type="InterPro" id="IPR011990">
    <property type="entry name" value="TPR-like_helical_dom_sf"/>
</dbReference>
<gene>
    <name evidence="2" type="primary">esiB_1</name>
    <name evidence="2" type="ORF">LOC62_07G009705</name>
</gene>
<dbReference type="Pfam" id="PF08238">
    <property type="entry name" value="Sel1"/>
    <property type="match status" value="3"/>
</dbReference>
<protein>
    <submittedName>
        <fullName evidence="2">Secretory immunoglobulin A-binding protein EsiB</fullName>
    </submittedName>
</protein>
<evidence type="ECO:0000313" key="2">
    <source>
        <dbReference type="EMBL" id="WOO86221.1"/>
    </source>
</evidence>